<dbReference type="PRINTS" id="PR00040">
    <property type="entry name" value="HTHMERR"/>
</dbReference>
<keyword evidence="4" id="KW-0804">Transcription</keyword>
<dbReference type="PANTHER" id="PTHR30204">
    <property type="entry name" value="REDOX-CYCLING DRUG-SENSING TRANSCRIPTIONAL ACTIVATOR SOXR"/>
    <property type="match status" value="1"/>
</dbReference>
<gene>
    <name evidence="6" type="ORF">H8876_09365</name>
</gene>
<evidence type="ECO:0000256" key="1">
    <source>
        <dbReference type="ARBA" id="ARBA00022491"/>
    </source>
</evidence>
<evidence type="ECO:0000313" key="6">
    <source>
        <dbReference type="EMBL" id="MBC6000207.1"/>
    </source>
</evidence>
<sequence>MKPGFTVGETARICSISADTLRYYDKIGLIHPSVMGENGYRYYKYEDFLFLNTIKYLKKLGMPLADMKKLFDRRCKEATRQNFFLQLDQINKQIGELQGIRLQLLRNIHYFDLTDNLDLEKQEPEIREYPDRLAILSHGESVKRKSRIKEQNVSADFSKGKSYDMLLSDVLEELGQENFWSMGPSICVKAKGDILSGRFDRPRAAGNMLVGESQSNKAKKVPGGSYACLYHGGSLEHMEESYQRLLKYIEANNLEITGDIYEIFLVDTIDTKIDEELVTHIQISVKRRTL</sequence>
<protein>
    <submittedName>
        <fullName evidence="6">MerR family transcriptional regulator</fullName>
    </submittedName>
</protein>
<dbReference type="InterPro" id="IPR010499">
    <property type="entry name" value="AraC_E-bd"/>
</dbReference>
<dbReference type="SUPFAM" id="SSF46955">
    <property type="entry name" value="Putative DNA-binding domain"/>
    <property type="match status" value="1"/>
</dbReference>
<evidence type="ECO:0000313" key="7">
    <source>
        <dbReference type="Proteomes" id="UP000644115"/>
    </source>
</evidence>
<dbReference type="SMART" id="SM00871">
    <property type="entry name" value="AraC_E_bind"/>
    <property type="match status" value="1"/>
</dbReference>
<name>A0A923NEF1_9FIRM</name>
<dbReference type="PROSITE" id="PS50937">
    <property type="entry name" value="HTH_MERR_2"/>
    <property type="match status" value="1"/>
</dbReference>
<dbReference type="InterPro" id="IPR009061">
    <property type="entry name" value="DNA-bd_dom_put_sf"/>
</dbReference>
<accession>A0A923NEF1</accession>
<dbReference type="GO" id="GO:0003700">
    <property type="term" value="F:DNA-binding transcription factor activity"/>
    <property type="evidence" value="ECO:0007669"/>
    <property type="project" value="InterPro"/>
</dbReference>
<dbReference type="SUPFAM" id="SSF55136">
    <property type="entry name" value="Probable bacterial effector-binding domain"/>
    <property type="match status" value="1"/>
</dbReference>
<keyword evidence="2" id="KW-0805">Transcription regulation</keyword>
<dbReference type="EMBL" id="JACRWC010000111">
    <property type="protein sequence ID" value="MBC6000207.1"/>
    <property type="molecule type" value="Genomic_DNA"/>
</dbReference>
<dbReference type="Proteomes" id="UP000644115">
    <property type="component" value="Unassembled WGS sequence"/>
</dbReference>
<feature type="domain" description="HTH merR-type" evidence="5">
    <location>
        <begin position="4"/>
        <end position="73"/>
    </location>
</feature>
<dbReference type="InterPro" id="IPR047057">
    <property type="entry name" value="MerR_fam"/>
</dbReference>
<dbReference type="RefSeq" id="WP_249287528.1">
    <property type="nucleotide sequence ID" value="NZ_JACRWC010000111.1"/>
</dbReference>
<comment type="caution">
    <text evidence="6">The sequence shown here is derived from an EMBL/GenBank/DDBJ whole genome shotgun (WGS) entry which is preliminary data.</text>
</comment>
<keyword evidence="1" id="KW-0678">Repressor</keyword>
<dbReference type="PANTHER" id="PTHR30204:SF69">
    <property type="entry name" value="MERR-FAMILY TRANSCRIPTIONAL REGULATOR"/>
    <property type="match status" value="1"/>
</dbReference>
<organism evidence="6 7">
    <name type="scientific">Lentihominibacter faecis</name>
    <dbReference type="NCBI Taxonomy" id="2764712"/>
    <lineage>
        <taxon>Bacteria</taxon>
        <taxon>Bacillati</taxon>
        <taxon>Bacillota</taxon>
        <taxon>Clostridia</taxon>
        <taxon>Peptostreptococcales</taxon>
        <taxon>Anaerovoracaceae</taxon>
        <taxon>Lentihominibacter</taxon>
    </lineage>
</organism>
<evidence type="ECO:0000256" key="3">
    <source>
        <dbReference type="ARBA" id="ARBA00023125"/>
    </source>
</evidence>
<keyword evidence="3" id="KW-0238">DNA-binding</keyword>
<dbReference type="Pfam" id="PF06445">
    <property type="entry name" value="GyrI-like"/>
    <property type="match status" value="1"/>
</dbReference>
<keyword evidence="7" id="KW-1185">Reference proteome</keyword>
<dbReference type="Gene3D" id="3.20.80.10">
    <property type="entry name" value="Regulatory factor, effector binding domain"/>
    <property type="match status" value="1"/>
</dbReference>
<dbReference type="AlphaFoldDB" id="A0A923NEF1"/>
<dbReference type="InterPro" id="IPR011256">
    <property type="entry name" value="Reg_factor_effector_dom_sf"/>
</dbReference>
<dbReference type="InterPro" id="IPR000551">
    <property type="entry name" value="MerR-type_HTH_dom"/>
</dbReference>
<dbReference type="Gene3D" id="1.10.1660.10">
    <property type="match status" value="1"/>
</dbReference>
<evidence type="ECO:0000256" key="4">
    <source>
        <dbReference type="ARBA" id="ARBA00023163"/>
    </source>
</evidence>
<proteinExistence type="predicted"/>
<dbReference type="Pfam" id="PF13411">
    <property type="entry name" value="MerR_1"/>
    <property type="match status" value="1"/>
</dbReference>
<dbReference type="GO" id="GO:0003677">
    <property type="term" value="F:DNA binding"/>
    <property type="evidence" value="ECO:0007669"/>
    <property type="project" value="UniProtKB-KW"/>
</dbReference>
<evidence type="ECO:0000256" key="2">
    <source>
        <dbReference type="ARBA" id="ARBA00023015"/>
    </source>
</evidence>
<reference evidence="6" key="1">
    <citation type="submission" date="2020-08" db="EMBL/GenBank/DDBJ databases">
        <authorList>
            <person name="Liu C."/>
            <person name="Sun Q."/>
        </authorList>
    </citation>
    <scope>NUCLEOTIDE SEQUENCE</scope>
    <source>
        <strain evidence="6">BX16</strain>
    </source>
</reference>
<evidence type="ECO:0000259" key="5">
    <source>
        <dbReference type="PROSITE" id="PS50937"/>
    </source>
</evidence>
<dbReference type="InterPro" id="IPR029442">
    <property type="entry name" value="GyrI-like"/>
</dbReference>
<dbReference type="SMART" id="SM00422">
    <property type="entry name" value="HTH_MERR"/>
    <property type="match status" value="1"/>
</dbReference>